<comment type="caution">
    <text evidence="1">The sequence shown here is derived from an EMBL/GenBank/DDBJ whole genome shotgun (WGS) entry which is preliminary data.</text>
</comment>
<dbReference type="AlphaFoldDB" id="A0A154QD04"/>
<dbReference type="eggNOG" id="COG4689">
    <property type="taxonomic scope" value="Bacteria"/>
</dbReference>
<reference evidence="1 2" key="1">
    <citation type="journal article" date="2016" name="MBio">
        <title>Lateral Gene Transfer in a Heavy Metal-Contaminated-Groundwater Microbial Community.</title>
        <authorList>
            <person name="Hemme C.L."/>
            <person name="Green S.J."/>
            <person name="Rishishwar L."/>
            <person name="Prakash O."/>
            <person name="Pettenato A."/>
            <person name="Chakraborty R."/>
            <person name="Deutschbauer A.M."/>
            <person name="Van Nostrand J.D."/>
            <person name="Wu L."/>
            <person name="He Z."/>
            <person name="Jordan I.K."/>
            <person name="Hazen T.C."/>
            <person name="Arkin A.P."/>
            <person name="Kostka J.E."/>
            <person name="Zhou J."/>
        </authorList>
    </citation>
    <scope>NUCLEOTIDE SEQUENCE [LARGE SCALE GENOMIC DNA]</scope>
    <source>
        <strain evidence="1 2">FW104-T7</strain>
    </source>
</reference>
<dbReference type="InterPro" id="IPR010451">
    <property type="entry name" value="Acetoacetate_decarboxylase"/>
</dbReference>
<protein>
    <recommendedName>
        <fullName evidence="3">Acetoacetate decarboxylase</fullName>
    </recommendedName>
</protein>
<dbReference type="InterPro" id="IPR023375">
    <property type="entry name" value="ADC_dom_sf"/>
</dbReference>
<evidence type="ECO:0000313" key="2">
    <source>
        <dbReference type="Proteomes" id="UP000076131"/>
    </source>
</evidence>
<dbReference type="STRING" id="416169.RHOFW104T7_02370"/>
<proteinExistence type="predicted"/>
<dbReference type="GO" id="GO:0016829">
    <property type="term" value="F:lyase activity"/>
    <property type="evidence" value="ECO:0007669"/>
    <property type="project" value="InterPro"/>
</dbReference>
<dbReference type="SUPFAM" id="SSF160104">
    <property type="entry name" value="Acetoacetate decarboxylase-like"/>
    <property type="match status" value="1"/>
</dbReference>
<sequence length="261" mass="28459">MTTWQQDPFFQYPMTKFQCSEGEVDLPILYFDNSNMIPMFWVDHDKARAMLEPHALNAVRFAGGRALVAMGFYEYRHTAIGSYNEVGVAIAATPRGTPQPGFPLLSLFGSMDKPHVGFHVVDLPVTTAVACSAGREIWGFPKFVTQIDFSLKGPDFAGTVVDPQSKTPMVTLAGRVGLGIPGPLLDLVLYSTHDGKLLRTQVNTRGGARICLPGSIQLKVSDSDHPMAQRLRALGLQQARPAFVSHTHKLQLRLNAGAAIA</sequence>
<keyword evidence="2" id="KW-1185">Reference proteome</keyword>
<dbReference type="EMBL" id="LVJS01000134">
    <property type="protein sequence ID" value="KZC22105.1"/>
    <property type="molecule type" value="Genomic_DNA"/>
</dbReference>
<gene>
    <name evidence="1" type="ORF">RHOFW104T7_02370</name>
</gene>
<dbReference type="Pfam" id="PF06314">
    <property type="entry name" value="ADC"/>
    <property type="match status" value="1"/>
</dbReference>
<organism evidence="1 2">
    <name type="scientific">Rhodanobacter thiooxydans</name>
    <dbReference type="NCBI Taxonomy" id="416169"/>
    <lineage>
        <taxon>Bacteria</taxon>
        <taxon>Pseudomonadati</taxon>
        <taxon>Pseudomonadota</taxon>
        <taxon>Gammaproteobacteria</taxon>
        <taxon>Lysobacterales</taxon>
        <taxon>Rhodanobacteraceae</taxon>
        <taxon>Rhodanobacter</taxon>
    </lineage>
</organism>
<dbReference type="Gene3D" id="2.40.400.10">
    <property type="entry name" value="Acetoacetate decarboxylase-like"/>
    <property type="match status" value="1"/>
</dbReference>
<evidence type="ECO:0000313" key="1">
    <source>
        <dbReference type="EMBL" id="KZC22105.1"/>
    </source>
</evidence>
<dbReference type="RefSeq" id="WP_008435309.1">
    <property type="nucleotide sequence ID" value="NZ_LVJS01000134.1"/>
</dbReference>
<accession>A0A154QD04</accession>
<evidence type="ECO:0008006" key="3">
    <source>
        <dbReference type="Google" id="ProtNLM"/>
    </source>
</evidence>
<dbReference type="Proteomes" id="UP000076131">
    <property type="component" value="Unassembled WGS sequence"/>
</dbReference>
<name>A0A154QD04_9GAMM</name>